<dbReference type="PANTHER" id="PTHR13675">
    <property type="entry name" value="LYR MOTIF-CONTAINING PROTEIN 2"/>
    <property type="match status" value="1"/>
</dbReference>
<keyword evidence="2" id="KW-0496">Mitochondrion</keyword>
<name>A0A067BT36_SAPPC</name>
<proteinExistence type="predicted"/>
<evidence type="ECO:0000313" key="5">
    <source>
        <dbReference type="Proteomes" id="UP000030745"/>
    </source>
</evidence>
<dbReference type="GO" id="GO:0034553">
    <property type="term" value="P:mitochondrial respiratory chain complex II assembly"/>
    <property type="evidence" value="ECO:0007669"/>
    <property type="project" value="TreeGrafter"/>
</dbReference>
<dbReference type="PANTHER" id="PTHR13675:SF5">
    <property type="entry name" value="SUCCINATE DEHYDROGENASE ASSEMBLY FACTOR 1B, MITOCHONDRIAL"/>
    <property type="match status" value="1"/>
</dbReference>
<dbReference type="KEGG" id="spar:SPRG_17133"/>
<dbReference type="GeneID" id="24138693"/>
<dbReference type="InterPro" id="IPR008011">
    <property type="entry name" value="Complex1_LYR_dom"/>
</dbReference>
<dbReference type="GO" id="GO:0005739">
    <property type="term" value="C:mitochondrion"/>
    <property type="evidence" value="ECO:0007669"/>
    <property type="project" value="UniProtKB-SubCell"/>
</dbReference>
<feature type="domain" description="Complex 1 LYR protein" evidence="3">
    <location>
        <begin position="6"/>
        <end position="63"/>
    </location>
</feature>
<dbReference type="AlphaFoldDB" id="A0A067BT36"/>
<keyword evidence="5" id="KW-1185">Reference proteome</keyword>
<accession>A0A067BT36</accession>
<dbReference type="RefSeq" id="XP_012211841.1">
    <property type="nucleotide sequence ID" value="XM_012356451.1"/>
</dbReference>
<comment type="subcellular location">
    <subcellularLocation>
        <location evidence="1">Mitochondrion</location>
    </subcellularLocation>
</comment>
<dbReference type="OrthoDB" id="275715at2759"/>
<gene>
    <name evidence="4" type="ORF">SPRG_17133</name>
</gene>
<organism evidence="4 5">
    <name type="scientific">Saprolegnia parasitica (strain CBS 223.65)</name>
    <dbReference type="NCBI Taxonomy" id="695850"/>
    <lineage>
        <taxon>Eukaryota</taxon>
        <taxon>Sar</taxon>
        <taxon>Stramenopiles</taxon>
        <taxon>Oomycota</taxon>
        <taxon>Saprolegniomycetes</taxon>
        <taxon>Saprolegniales</taxon>
        <taxon>Saprolegniaceae</taxon>
        <taxon>Saprolegnia</taxon>
    </lineage>
</organism>
<dbReference type="VEuPathDB" id="FungiDB:SPRG_17133"/>
<evidence type="ECO:0000256" key="2">
    <source>
        <dbReference type="ARBA" id="ARBA00023128"/>
    </source>
</evidence>
<dbReference type="Pfam" id="PF05347">
    <property type="entry name" value="Complex1_LYR"/>
    <property type="match status" value="1"/>
</dbReference>
<evidence type="ECO:0000256" key="1">
    <source>
        <dbReference type="ARBA" id="ARBA00004173"/>
    </source>
</evidence>
<protein>
    <recommendedName>
        <fullName evidence="3">Complex 1 LYR protein domain-containing protein</fullName>
    </recommendedName>
</protein>
<sequence>MSALRREVLQVYRHCLQSAARCPEQTHRATMRAYVQMKFRDKAHVRDAKAIALLLSDAKEELERMNYYHSMYKTGQTQKATHGATAQLASNCPNCNHAFATPTARFCSECGVQRPTIA</sequence>
<evidence type="ECO:0000259" key="3">
    <source>
        <dbReference type="Pfam" id="PF05347"/>
    </source>
</evidence>
<reference evidence="4 5" key="1">
    <citation type="journal article" date="2013" name="PLoS Genet.">
        <title>Distinctive expansion of potential virulence genes in the genome of the oomycete fish pathogen Saprolegnia parasitica.</title>
        <authorList>
            <person name="Jiang R.H."/>
            <person name="de Bruijn I."/>
            <person name="Haas B.J."/>
            <person name="Belmonte R."/>
            <person name="Lobach L."/>
            <person name="Christie J."/>
            <person name="van den Ackerveken G."/>
            <person name="Bottin A."/>
            <person name="Bulone V."/>
            <person name="Diaz-Moreno S.M."/>
            <person name="Dumas B."/>
            <person name="Fan L."/>
            <person name="Gaulin E."/>
            <person name="Govers F."/>
            <person name="Grenville-Briggs L.J."/>
            <person name="Horner N.R."/>
            <person name="Levin J.Z."/>
            <person name="Mammella M."/>
            <person name="Meijer H.J."/>
            <person name="Morris P."/>
            <person name="Nusbaum C."/>
            <person name="Oome S."/>
            <person name="Phillips A.J."/>
            <person name="van Rooyen D."/>
            <person name="Rzeszutek E."/>
            <person name="Saraiva M."/>
            <person name="Secombes C.J."/>
            <person name="Seidl M.F."/>
            <person name="Snel B."/>
            <person name="Stassen J.H."/>
            <person name="Sykes S."/>
            <person name="Tripathy S."/>
            <person name="van den Berg H."/>
            <person name="Vega-Arreguin J.C."/>
            <person name="Wawra S."/>
            <person name="Young S.K."/>
            <person name="Zeng Q."/>
            <person name="Dieguez-Uribeondo J."/>
            <person name="Russ C."/>
            <person name="Tyler B.M."/>
            <person name="van West P."/>
        </authorList>
    </citation>
    <scope>NUCLEOTIDE SEQUENCE [LARGE SCALE GENOMIC DNA]</scope>
    <source>
        <strain evidence="4 5">CBS 223.65</strain>
    </source>
</reference>
<evidence type="ECO:0000313" key="4">
    <source>
        <dbReference type="EMBL" id="KDO17451.1"/>
    </source>
</evidence>
<dbReference type="Proteomes" id="UP000030745">
    <property type="component" value="Unassembled WGS sequence"/>
</dbReference>
<dbReference type="EMBL" id="KK583659">
    <property type="protein sequence ID" value="KDO17451.1"/>
    <property type="molecule type" value="Genomic_DNA"/>
</dbReference>